<dbReference type="RefSeq" id="WP_035059273.1">
    <property type="nucleotide sequence ID" value="NZ_AXCZ01000044.1"/>
</dbReference>
<dbReference type="EMBL" id="AXCZ01000044">
    <property type="protein sequence ID" value="KGM13429.1"/>
    <property type="molecule type" value="Genomic_DNA"/>
</dbReference>
<evidence type="ECO:0000256" key="1">
    <source>
        <dbReference type="SAM" id="MobiDB-lite"/>
    </source>
</evidence>
<dbReference type="Proteomes" id="UP000054314">
    <property type="component" value="Unassembled WGS sequence"/>
</dbReference>
<evidence type="ECO:0000256" key="2">
    <source>
        <dbReference type="SAM" id="Phobius"/>
    </source>
</evidence>
<proteinExistence type="predicted"/>
<feature type="transmembrane region" description="Helical" evidence="2">
    <location>
        <begin position="147"/>
        <end position="169"/>
    </location>
</feature>
<feature type="transmembrane region" description="Helical" evidence="2">
    <location>
        <begin position="46"/>
        <end position="64"/>
    </location>
</feature>
<feature type="transmembrane region" description="Helical" evidence="2">
    <location>
        <begin position="340"/>
        <end position="356"/>
    </location>
</feature>
<keyword evidence="2" id="KW-1133">Transmembrane helix</keyword>
<reference evidence="3 4" key="1">
    <citation type="submission" date="2013-08" db="EMBL/GenBank/DDBJ databases">
        <title>Genome sequencing of Cellulomonas bogoriensis 69B4.</title>
        <authorList>
            <person name="Chen F."/>
            <person name="Li Y."/>
            <person name="Wang G."/>
        </authorList>
    </citation>
    <scope>NUCLEOTIDE SEQUENCE [LARGE SCALE GENOMIC DNA]</scope>
    <source>
        <strain evidence="3 4">69B4</strain>
    </source>
</reference>
<evidence type="ECO:0000313" key="3">
    <source>
        <dbReference type="EMBL" id="KGM13429.1"/>
    </source>
</evidence>
<comment type="caution">
    <text evidence="3">The sequence shown here is derived from an EMBL/GenBank/DDBJ whole genome shotgun (WGS) entry which is preliminary data.</text>
</comment>
<feature type="region of interest" description="Disordered" evidence="1">
    <location>
        <begin position="1"/>
        <end position="27"/>
    </location>
</feature>
<feature type="transmembrane region" description="Helical" evidence="2">
    <location>
        <begin position="70"/>
        <end position="91"/>
    </location>
</feature>
<organism evidence="3 4">
    <name type="scientific">Cellulomonas bogoriensis 69B4 = DSM 16987</name>
    <dbReference type="NCBI Taxonomy" id="1386082"/>
    <lineage>
        <taxon>Bacteria</taxon>
        <taxon>Bacillati</taxon>
        <taxon>Actinomycetota</taxon>
        <taxon>Actinomycetes</taxon>
        <taxon>Micrococcales</taxon>
        <taxon>Cellulomonadaceae</taxon>
        <taxon>Cellulomonas</taxon>
    </lineage>
</organism>
<accession>A0A0A0C209</accession>
<protein>
    <submittedName>
        <fullName evidence="3">Uncharacterized protein</fullName>
    </submittedName>
</protein>
<feature type="transmembrane region" description="Helical" evidence="2">
    <location>
        <begin position="419"/>
        <end position="441"/>
    </location>
</feature>
<feature type="transmembrane region" description="Helical" evidence="2">
    <location>
        <begin position="447"/>
        <end position="467"/>
    </location>
</feature>
<gene>
    <name evidence="3" type="ORF">N869_14160</name>
</gene>
<feature type="compositionally biased region" description="Basic and acidic residues" evidence="1">
    <location>
        <begin position="303"/>
        <end position="313"/>
    </location>
</feature>
<keyword evidence="4" id="KW-1185">Reference proteome</keyword>
<name>A0A0A0C209_9CELL</name>
<keyword evidence="2" id="KW-0472">Membrane</keyword>
<feature type="compositionally biased region" description="Pro residues" evidence="1">
    <location>
        <begin position="14"/>
        <end position="23"/>
    </location>
</feature>
<dbReference type="OrthoDB" id="3627672at2"/>
<feature type="region of interest" description="Disordered" evidence="1">
    <location>
        <begin position="298"/>
        <end position="319"/>
    </location>
</feature>
<feature type="transmembrane region" description="Helical" evidence="2">
    <location>
        <begin position="120"/>
        <end position="141"/>
    </location>
</feature>
<keyword evidence="2" id="KW-0812">Transmembrane</keyword>
<feature type="transmembrane region" description="Helical" evidence="2">
    <location>
        <begin position="362"/>
        <end position="383"/>
    </location>
</feature>
<dbReference type="AlphaFoldDB" id="A0A0A0C209"/>
<sequence>MNAPSSRFDRTPAHPAPTGPAPADPSDLRPLLVEVEDEVRRRRVRLLVPAAAVLLLFGVLMLFGAGHDPLLGFAGAGVALFGVASTIVVVIRHRARGVRLRTERVDGAPATVVRLRAAGFWASMGVLGAIALIALVGGVVAASGGDVGLGVVLGVVAVVVGWPLVLAAVGRSVPGDVTLTAAGVRYRILGLESVIAWEHLEAVTVFEGRRTLLLHPAPDTSASHRYRTWPRRRHAKREGMVEVGMQDWGVLATDVGRLILHYAQNPSDRAELGTPAATGRWNQVTAAAVPRRFDQWVVGDPGTRSHDGTHPGDEGDAGWPLWVDTSQDAAFRSIQWGGRLWLALGVLLILPGAFAIGEPGPWGPVAVGAFALAGLMTVALGMVSPRPPGLVAAGPSVQAPTADGGVVLRGSAVLMRMGAVVLFSLAVGTAATTLLFATTLIAGLGGVLLALALLVVPVLVVTGRMVARELHLDEHGLTYRSRWSRSTVPWSRAVRADLLRDGQIRVGLPDGGSIRVDAGAMAASPGQVAIVLDRYARHDGPRGETRDLEGMRRALLLTGEDDVAR</sequence>
<evidence type="ECO:0000313" key="4">
    <source>
        <dbReference type="Proteomes" id="UP000054314"/>
    </source>
</evidence>